<evidence type="ECO:0000313" key="3">
    <source>
        <dbReference type="Proteomes" id="UP001149090"/>
    </source>
</evidence>
<reference evidence="2" key="1">
    <citation type="submission" date="2022-10" db="EMBL/GenBank/DDBJ databases">
        <title>Novel sulphate-reducing endosymbionts in the free-living metamonad Anaeramoeba.</title>
        <authorList>
            <person name="Jerlstrom-Hultqvist J."/>
            <person name="Cepicka I."/>
            <person name="Gallot-Lavallee L."/>
            <person name="Salas-Leiva D."/>
            <person name="Curtis B.A."/>
            <person name="Zahonova K."/>
            <person name="Pipaliya S."/>
            <person name="Dacks J."/>
            <person name="Roger A.J."/>
        </authorList>
    </citation>
    <scope>NUCLEOTIDE SEQUENCE</scope>
    <source>
        <strain evidence="2">BMAN</strain>
    </source>
</reference>
<dbReference type="EMBL" id="JAPDFW010000072">
    <property type="protein sequence ID" value="KAJ5073787.1"/>
    <property type="molecule type" value="Genomic_DNA"/>
</dbReference>
<comment type="caution">
    <text evidence="2">The sequence shown here is derived from an EMBL/GenBank/DDBJ whole genome shotgun (WGS) entry which is preliminary data.</text>
</comment>
<proteinExistence type="predicted"/>
<accession>A0A9Q0LJ02</accession>
<dbReference type="OrthoDB" id="29145at2759"/>
<keyword evidence="3" id="KW-1185">Reference proteome</keyword>
<sequence length="74" mass="9074">MLDKIGAWNLIEKLQIHQNQEIYEKANHLIEEFFIPYKGMEIELCYQLSKQQKQNHNESKRKKKKTEKKQKEKE</sequence>
<protein>
    <submittedName>
        <fullName evidence="2">Importin subunit alpha</fullName>
    </submittedName>
</protein>
<dbReference type="AlphaFoldDB" id="A0A9Q0LJ02"/>
<dbReference type="Pfam" id="PF16186">
    <property type="entry name" value="Arm_3"/>
    <property type="match status" value="1"/>
</dbReference>
<name>A0A9Q0LJ02_ANAIG</name>
<organism evidence="2 3">
    <name type="scientific">Anaeramoeba ignava</name>
    <name type="common">Anaerobic marine amoeba</name>
    <dbReference type="NCBI Taxonomy" id="1746090"/>
    <lineage>
        <taxon>Eukaryota</taxon>
        <taxon>Metamonada</taxon>
        <taxon>Anaeramoebidae</taxon>
        <taxon>Anaeramoeba</taxon>
    </lineage>
</organism>
<feature type="region of interest" description="Disordered" evidence="1">
    <location>
        <begin position="51"/>
        <end position="74"/>
    </location>
</feature>
<dbReference type="Proteomes" id="UP001149090">
    <property type="component" value="Unassembled WGS sequence"/>
</dbReference>
<dbReference type="InterPro" id="IPR032413">
    <property type="entry name" value="Arm_3"/>
</dbReference>
<evidence type="ECO:0000313" key="2">
    <source>
        <dbReference type="EMBL" id="KAJ5073787.1"/>
    </source>
</evidence>
<gene>
    <name evidence="2" type="ORF">M0811_08351</name>
</gene>
<evidence type="ECO:0000256" key="1">
    <source>
        <dbReference type="SAM" id="MobiDB-lite"/>
    </source>
</evidence>
<feature type="compositionally biased region" description="Basic residues" evidence="1">
    <location>
        <begin position="59"/>
        <end position="68"/>
    </location>
</feature>